<dbReference type="Proteomes" id="UP000814140">
    <property type="component" value="Unassembled WGS sequence"/>
</dbReference>
<proteinExistence type="predicted"/>
<accession>A0ACB8TF04</accession>
<keyword evidence="2" id="KW-1185">Reference proteome</keyword>
<protein>
    <submittedName>
        <fullName evidence="1">Uncharacterized protein</fullName>
    </submittedName>
</protein>
<comment type="caution">
    <text evidence="1">The sequence shown here is derived from an EMBL/GenBank/DDBJ whole genome shotgun (WGS) entry which is preliminary data.</text>
</comment>
<name>A0ACB8TF04_9AGAM</name>
<reference evidence="1" key="1">
    <citation type="submission" date="2021-03" db="EMBL/GenBank/DDBJ databases">
        <authorList>
            <consortium name="DOE Joint Genome Institute"/>
            <person name="Ahrendt S."/>
            <person name="Looney B.P."/>
            <person name="Miyauchi S."/>
            <person name="Morin E."/>
            <person name="Drula E."/>
            <person name="Courty P.E."/>
            <person name="Chicoki N."/>
            <person name="Fauchery L."/>
            <person name="Kohler A."/>
            <person name="Kuo A."/>
            <person name="Labutti K."/>
            <person name="Pangilinan J."/>
            <person name="Lipzen A."/>
            <person name="Riley R."/>
            <person name="Andreopoulos W."/>
            <person name="He G."/>
            <person name="Johnson J."/>
            <person name="Barry K.W."/>
            <person name="Grigoriev I.V."/>
            <person name="Nagy L."/>
            <person name="Hibbett D."/>
            <person name="Henrissat B."/>
            <person name="Matheny P.B."/>
            <person name="Labbe J."/>
            <person name="Martin F."/>
        </authorList>
    </citation>
    <scope>NUCLEOTIDE SEQUENCE</scope>
    <source>
        <strain evidence="1">HHB10654</strain>
    </source>
</reference>
<dbReference type="EMBL" id="MU277191">
    <property type="protein sequence ID" value="KAI0067019.1"/>
    <property type="molecule type" value="Genomic_DNA"/>
</dbReference>
<gene>
    <name evidence="1" type="ORF">BV25DRAFT_1988088</name>
</gene>
<evidence type="ECO:0000313" key="2">
    <source>
        <dbReference type="Proteomes" id="UP000814140"/>
    </source>
</evidence>
<organism evidence="1 2">
    <name type="scientific">Artomyces pyxidatus</name>
    <dbReference type="NCBI Taxonomy" id="48021"/>
    <lineage>
        <taxon>Eukaryota</taxon>
        <taxon>Fungi</taxon>
        <taxon>Dikarya</taxon>
        <taxon>Basidiomycota</taxon>
        <taxon>Agaricomycotina</taxon>
        <taxon>Agaricomycetes</taxon>
        <taxon>Russulales</taxon>
        <taxon>Auriscalpiaceae</taxon>
        <taxon>Artomyces</taxon>
    </lineage>
</organism>
<evidence type="ECO:0000313" key="1">
    <source>
        <dbReference type="EMBL" id="KAI0067019.1"/>
    </source>
</evidence>
<sequence length="192" mass="21570">MSRLLRQGKVSPADYHQDQAMSCLREYSRYRAGASHQARGPAPQLGDCCQLAAVMSMQACSSFWHGPHIGSRFVRPKITTSIYLEAGRTRRRGIKPAMQHSPSSSHRGYPLLNNPKQLHTSLTLDMNFFTALISLVMVVAVSAAPTLENDLKREPTDALAERRQELEVTSWSRNTSLRVRQIVALDLYCRES</sequence>
<reference evidence="1" key="2">
    <citation type="journal article" date="2022" name="New Phytol.">
        <title>Evolutionary transition to the ectomycorrhizal habit in the genomes of a hyperdiverse lineage of mushroom-forming fungi.</title>
        <authorList>
            <person name="Looney B."/>
            <person name="Miyauchi S."/>
            <person name="Morin E."/>
            <person name="Drula E."/>
            <person name="Courty P.E."/>
            <person name="Kohler A."/>
            <person name="Kuo A."/>
            <person name="LaButti K."/>
            <person name="Pangilinan J."/>
            <person name="Lipzen A."/>
            <person name="Riley R."/>
            <person name="Andreopoulos W."/>
            <person name="He G."/>
            <person name="Johnson J."/>
            <person name="Nolan M."/>
            <person name="Tritt A."/>
            <person name="Barry K.W."/>
            <person name="Grigoriev I.V."/>
            <person name="Nagy L.G."/>
            <person name="Hibbett D."/>
            <person name="Henrissat B."/>
            <person name="Matheny P.B."/>
            <person name="Labbe J."/>
            <person name="Martin F.M."/>
        </authorList>
    </citation>
    <scope>NUCLEOTIDE SEQUENCE</scope>
    <source>
        <strain evidence="1">HHB10654</strain>
    </source>
</reference>